<protein>
    <submittedName>
        <fullName evidence="1">Uncharacterized protein</fullName>
    </submittedName>
</protein>
<evidence type="ECO:0000313" key="2">
    <source>
        <dbReference type="Proteomes" id="UP000050381"/>
    </source>
</evidence>
<accession>A0A0P9MU09</accession>
<evidence type="ECO:0000313" key="1">
    <source>
        <dbReference type="EMBL" id="KPW92385.1"/>
    </source>
</evidence>
<name>A0A0P9MU09_PSESX</name>
<dbReference type="RefSeq" id="WP_057433232.1">
    <property type="nucleotide sequence ID" value="NZ_LIIH01000217.1"/>
</dbReference>
<comment type="caution">
    <text evidence="1">The sequence shown here is derived from an EMBL/GenBank/DDBJ whole genome shotgun (WGS) entry which is preliminary data.</text>
</comment>
<dbReference type="EMBL" id="LJQD01000402">
    <property type="protein sequence ID" value="KPW92385.1"/>
    <property type="molecule type" value="Genomic_DNA"/>
</dbReference>
<proteinExistence type="predicted"/>
<sequence>MARKALHHWYGLYQALHPKIDSFEGEGGVYRFLRHEAEDSGYDEKVLKRMLKAGTFLDRLAGAGLALDGVKCGYAHVELLERLHQFSPAEAQHLLTDVLSNSITLKNLRLVVEENAAKGGQAQLAAKSKARSYVAQHQRATVELVQCMGTAFFGSTSGEFVLVKSFLSLRQFILINDKTSPIAIIPRVGDSSIKEWHAAEEILKTAMAVKNRLYRVWIVLPYESPIAAYLFAYAYRERAINSWLFIATISRDGTGLQHYNDSATLLDLDLRGAGGGDWAGHSLADGRMIYGDLPLLSGAGVD</sequence>
<organism evidence="1 2">
    <name type="scientific">Pseudomonas syringae pv. castaneae</name>
    <dbReference type="NCBI Taxonomy" id="264450"/>
    <lineage>
        <taxon>Bacteria</taxon>
        <taxon>Pseudomonadati</taxon>
        <taxon>Pseudomonadota</taxon>
        <taxon>Gammaproteobacteria</taxon>
        <taxon>Pseudomonadales</taxon>
        <taxon>Pseudomonadaceae</taxon>
        <taxon>Pseudomonas</taxon>
        <taxon>Pseudomonas syringae</taxon>
    </lineage>
</organism>
<dbReference type="AlphaFoldDB" id="A0A0P9MU09"/>
<reference evidence="1 2" key="1">
    <citation type="submission" date="2015-09" db="EMBL/GenBank/DDBJ databases">
        <title>Genome announcement of multiple Pseudomonas syringae strains.</title>
        <authorList>
            <person name="Thakur S."/>
            <person name="Wang P.W."/>
            <person name="Gong Y."/>
            <person name="Weir B.S."/>
            <person name="Guttman D.S."/>
        </authorList>
    </citation>
    <scope>NUCLEOTIDE SEQUENCE [LARGE SCALE GENOMIC DNA]</scope>
    <source>
        <strain evidence="1 2">ICMP9419</strain>
    </source>
</reference>
<dbReference type="PATRIC" id="fig|264450.4.peg.2487"/>
<gene>
    <name evidence="1" type="ORF">ALO79_02062</name>
</gene>
<dbReference type="Proteomes" id="UP000050381">
    <property type="component" value="Unassembled WGS sequence"/>
</dbReference>